<dbReference type="Gene3D" id="3.90.550.10">
    <property type="entry name" value="Spore Coat Polysaccharide Biosynthesis Protein SpsA, Chain A"/>
    <property type="match status" value="1"/>
</dbReference>
<dbReference type="SUPFAM" id="SSF53448">
    <property type="entry name" value="Nucleotide-diphospho-sugar transferases"/>
    <property type="match status" value="1"/>
</dbReference>
<dbReference type="GO" id="GO:0016020">
    <property type="term" value="C:membrane"/>
    <property type="evidence" value="ECO:0007669"/>
    <property type="project" value="UniProtKB-SubCell"/>
</dbReference>
<keyword evidence="5" id="KW-0963">Cytoplasm</keyword>
<dbReference type="STRING" id="48467.SAMN02745166_02785"/>
<evidence type="ECO:0000313" key="8">
    <source>
        <dbReference type="Proteomes" id="UP000190774"/>
    </source>
</evidence>
<comment type="similarity">
    <text evidence="5">Belongs to the KdsB family.</text>
</comment>
<evidence type="ECO:0000256" key="1">
    <source>
        <dbReference type="ARBA" id="ARBA00004370"/>
    </source>
</evidence>
<gene>
    <name evidence="5" type="primary">kdsB</name>
    <name evidence="7" type="ORF">SAMN02745166_02785</name>
</gene>
<evidence type="ECO:0000256" key="3">
    <source>
        <dbReference type="ARBA" id="ARBA00022695"/>
    </source>
</evidence>
<keyword evidence="2 5" id="KW-0808">Transferase</keyword>
<dbReference type="EMBL" id="FUYE01000008">
    <property type="protein sequence ID" value="SKA98531.1"/>
    <property type="molecule type" value="Genomic_DNA"/>
</dbReference>
<dbReference type="NCBIfam" id="NF003952">
    <property type="entry name" value="PRK05450.1-5"/>
    <property type="match status" value="1"/>
</dbReference>
<dbReference type="UniPathway" id="UPA00358">
    <property type="reaction ID" value="UER00476"/>
</dbReference>
<dbReference type="FunFam" id="3.90.550.10:FF:000011">
    <property type="entry name" value="3-deoxy-manno-octulosonate cytidylyltransferase"/>
    <property type="match status" value="1"/>
</dbReference>
<dbReference type="InterPro" id="IPR004528">
    <property type="entry name" value="KdsB"/>
</dbReference>
<dbReference type="PANTHER" id="PTHR42866">
    <property type="entry name" value="3-DEOXY-MANNO-OCTULOSONATE CYTIDYLYLTRANSFERASE"/>
    <property type="match status" value="1"/>
</dbReference>
<dbReference type="CDD" id="cd02517">
    <property type="entry name" value="CMP-KDO-Synthetase"/>
    <property type="match status" value="1"/>
</dbReference>
<dbReference type="GO" id="GO:0033468">
    <property type="term" value="P:CMP-keto-3-deoxy-D-manno-octulosonic acid biosynthetic process"/>
    <property type="evidence" value="ECO:0007669"/>
    <property type="project" value="UniProtKB-UniRule"/>
</dbReference>
<dbReference type="NCBIfam" id="NF003950">
    <property type="entry name" value="PRK05450.1-3"/>
    <property type="match status" value="1"/>
</dbReference>
<dbReference type="GO" id="GO:0005829">
    <property type="term" value="C:cytosol"/>
    <property type="evidence" value="ECO:0007669"/>
    <property type="project" value="TreeGrafter"/>
</dbReference>
<dbReference type="InterPro" id="IPR029044">
    <property type="entry name" value="Nucleotide-diphossugar_trans"/>
</dbReference>
<dbReference type="InterPro" id="IPR003329">
    <property type="entry name" value="Cytidylyl_trans"/>
</dbReference>
<evidence type="ECO:0000256" key="5">
    <source>
        <dbReference type="HAMAP-Rule" id="MF_00057"/>
    </source>
</evidence>
<organism evidence="7 8">
    <name type="scientific">Prosthecobacter debontii</name>
    <dbReference type="NCBI Taxonomy" id="48467"/>
    <lineage>
        <taxon>Bacteria</taxon>
        <taxon>Pseudomonadati</taxon>
        <taxon>Verrucomicrobiota</taxon>
        <taxon>Verrucomicrobiia</taxon>
        <taxon>Verrucomicrobiales</taxon>
        <taxon>Verrucomicrobiaceae</taxon>
        <taxon>Prosthecobacter</taxon>
    </lineage>
</organism>
<dbReference type="HAMAP" id="MF_00057">
    <property type="entry name" value="KdsB"/>
    <property type="match status" value="1"/>
</dbReference>
<dbReference type="NCBIfam" id="NF009905">
    <property type="entry name" value="PRK13368.1"/>
    <property type="match status" value="1"/>
</dbReference>
<sequence>MVKRTRPPPLPRPSAEAETFPSRRSKNSTVGQKPALLRCIIPLARPAPPRHLRGTALSPPLADSENQRTLVAIPARWGSTRFPGKPLHLIAGKPLVQHVWERCQDCREVDDIIIATDDERIAEAAASFGARAVLTSPDHPSGTDRIAEAARSFPDHRTIINVQGDEPLISPALIDELAIVLRREPQVRMITAAAPIHDAAQVTDPNVVKVVFDVKGDSLYFSRSPLPYVRNATAGVRHYRHLGIYGFQRSFLFQFVAWPPSRLEQTESLEQLRAVENGVPLRIVLTDDLSPGVDTPEQAAAIEQQLLSQPSP</sequence>
<dbReference type="Pfam" id="PF02348">
    <property type="entry name" value="CTP_transf_3"/>
    <property type="match status" value="1"/>
</dbReference>
<comment type="pathway">
    <text evidence="5">Nucleotide-sugar biosynthesis; CMP-3-deoxy-D-manno-octulosonate biosynthesis; CMP-3-deoxy-D-manno-octulosonate from 3-deoxy-D-manno-octulosonate and CTP: step 1/1.</text>
</comment>
<comment type="catalytic activity">
    <reaction evidence="5">
        <text>3-deoxy-alpha-D-manno-oct-2-ulosonate + CTP = CMP-3-deoxy-beta-D-manno-octulosonate + diphosphate</text>
        <dbReference type="Rhea" id="RHEA:23448"/>
        <dbReference type="ChEBI" id="CHEBI:33019"/>
        <dbReference type="ChEBI" id="CHEBI:37563"/>
        <dbReference type="ChEBI" id="CHEBI:85986"/>
        <dbReference type="ChEBI" id="CHEBI:85987"/>
        <dbReference type="EC" id="2.7.7.38"/>
    </reaction>
</comment>
<dbReference type="EC" id="2.7.7.38" evidence="5"/>
<keyword evidence="8" id="KW-1185">Reference proteome</keyword>
<dbReference type="GO" id="GO:0008690">
    <property type="term" value="F:3-deoxy-manno-octulosonate cytidylyltransferase activity"/>
    <property type="evidence" value="ECO:0007669"/>
    <property type="project" value="UniProtKB-UniRule"/>
</dbReference>
<feature type="region of interest" description="Disordered" evidence="6">
    <location>
        <begin position="1"/>
        <end position="31"/>
    </location>
</feature>
<comment type="subcellular location">
    <subcellularLocation>
        <location evidence="5">Cytoplasm</location>
    </subcellularLocation>
    <subcellularLocation>
        <location evidence="1">Membrane</location>
    </subcellularLocation>
</comment>
<evidence type="ECO:0000256" key="2">
    <source>
        <dbReference type="ARBA" id="ARBA00022679"/>
    </source>
</evidence>
<accession>A0A1T4YB51</accession>
<dbReference type="Proteomes" id="UP000190774">
    <property type="component" value="Unassembled WGS sequence"/>
</dbReference>
<evidence type="ECO:0000313" key="7">
    <source>
        <dbReference type="EMBL" id="SKA98531.1"/>
    </source>
</evidence>
<dbReference type="NCBIfam" id="TIGR00466">
    <property type="entry name" value="kdsB"/>
    <property type="match status" value="1"/>
</dbReference>
<keyword evidence="3 5" id="KW-0548">Nucleotidyltransferase</keyword>
<protein>
    <recommendedName>
        <fullName evidence="5">3-deoxy-manno-octulosonate cytidylyltransferase</fullName>
        <ecNumber evidence="5">2.7.7.38</ecNumber>
    </recommendedName>
    <alternativeName>
        <fullName evidence="5">CMP-2-keto-3-deoxyoctulosonic acid synthase</fullName>
        <shortName evidence="5">CKS</shortName>
        <shortName evidence="5">CMP-KDO synthase</shortName>
    </alternativeName>
</protein>
<keyword evidence="4 5" id="KW-0448">Lipopolysaccharide biosynthesis</keyword>
<reference evidence="8" key="1">
    <citation type="submission" date="2017-02" db="EMBL/GenBank/DDBJ databases">
        <authorList>
            <person name="Varghese N."/>
            <person name="Submissions S."/>
        </authorList>
    </citation>
    <scope>NUCLEOTIDE SEQUENCE [LARGE SCALE GENOMIC DNA]</scope>
    <source>
        <strain evidence="8">ATCC 700200</strain>
    </source>
</reference>
<evidence type="ECO:0000256" key="4">
    <source>
        <dbReference type="ARBA" id="ARBA00022985"/>
    </source>
</evidence>
<dbReference type="PANTHER" id="PTHR42866:SF2">
    <property type="entry name" value="3-DEOXY-MANNO-OCTULOSONATE CYTIDYLYLTRANSFERASE, MITOCHONDRIAL"/>
    <property type="match status" value="1"/>
</dbReference>
<dbReference type="OrthoDB" id="9815559at2"/>
<proteinExistence type="inferred from homology"/>
<name>A0A1T4YB51_9BACT</name>
<comment type="function">
    <text evidence="5">Activates KDO (a required 8-carbon sugar) for incorporation into bacterial lipopolysaccharide in Gram-negative bacteria.</text>
</comment>
<dbReference type="AlphaFoldDB" id="A0A1T4YB51"/>
<dbReference type="GO" id="GO:0009103">
    <property type="term" value="P:lipopolysaccharide biosynthetic process"/>
    <property type="evidence" value="ECO:0007669"/>
    <property type="project" value="UniProtKB-UniRule"/>
</dbReference>
<evidence type="ECO:0000256" key="6">
    <source>
        <dbReference type="SAM" id="MobiDB-lite"/>
    </source>
</evidence>